<proteinExistence type="predicted"/>
<keyword evidence="1" id="KW-0472">Membrane</keyword>
<keyword evidence="1" id="KW-1133">Transmembrane helix</keyword>
<name>A0A1A3GR94_MYCMU</name>
<dbReference type="EMBL" id="LZLC01000197">
    <property type="protein sequence ID" value="OBJ38557.1"/>
    <property type="molecule type" value="Genomic_DNA"/>
</dbReference>
<feature type="transmembrane region" description="Helical" evidence="1">
    <location>
        <begin position="286"/>
        <end position="305"/>
    </location>
</feature>
<comment type="caution">
    <text evidence="2">The sequence shown here is derived from an EMBL/GenBank/DDBJ whole genome shotgun (WGS) entry which is preliminary data.</text>
</comment>
<feature type="transmembrane region" description="Helical" evidence="1">
    <location>
        <begin position="263"/>
        <end position="280"/>
    </location>
</feature>
<organism evidence="2 3">
    <name type="scientific">Mycolicibacterium mucogenicum</name>
    <name type="common">Mycobacterium mucogenicum</name>
    <dbReference type="NCBI Taxonomy" id="56689"/>
    <lineage>
        <taxon>Bacteria</taxon>
        <taxon>Bacillati</taxon>
        <taxon>Actinomycetota</taxon>
        <taxon>Actinomycetes</taxon>
        <taxon>Mycobacteriales</taxon>
        <taxon>Mycobacteriaceae</taxon>
        <taxon>Mycolicibacterium</taxon>
    </lineage>
</organism>
<keyword evidence="1" id="KW-0812">Transmembrane</keyword>
<dbReference type="InterPro" id="IPR011990">
    <property type="entry name" value="TPR-like_helical_dom_sf"/>
</dbReference>
<feature type="transmembrane region" description="Helical" evidence="1">
    <location>
        <begin position="351"/>
        <end position="372"/>
    </location>
</feature>
<evidence type="ECO:0000313" key="3">
    <source>
        <dbReference type="Proteomes" id="UP000093898"/>
    </source>
</evidence>
<evidence type="ECO:0000313" key="2">
    <source>
        <dbReference type="EMBL" id="OBJ38557.1"/>
    </source>
</evidence>
<dbReference type="Proteomes" id="UP000093898">
    <property type="component" value="Unassembled WGS sequence"/>
</dbReference>
<sequence length="387" mass="41794">MTSSNAEAAEKVRILLELDRNSEAEQAAIEALRHDPNNPTLLGMLAIAMEAQGFSTDARGWAERSLSIDPRQPWVLSVHARAILSGAGNPQEAVQSAYAAAQLDPNDVNYRYTLTRAYLRSNQRAYAQSTAESIRAVAPASPLGPLAQALVEIDRVRFYRPNPVWAVLIVLLSRGLALFVMAIIWLFHFVRRRGPLRRADAHLLEGLRLDPGNPHTHAVAAEVARMRFRYVQSVDATLALAAIDSGMVDANELARGIARRTSMVTVAAFAFWAVWLPFLNAAGRNIAAVVGTVLAIVGGAGVLWLDREQTKRLPPGVLRLVRRRWILPVTLLAIAALSGLVGFASLGFPGIAVPTLVTMTLALTGAVLAICARFSAVSAKNRAQIPG</sequence>
<gene>
    <name evidence="2" type="ORF">A5630_29670</name>
</gene>
<dbReference type="Gene3D" id="1.25.40.10">
    <property type="entry name" value="Tetratricopeptide repeat domain"/>
    <property type="match status" value="1"/>
</dbReference>
<accession>A0A1A3GR94</accession>
<dbReference type="SUPFAM" id="SSF48452">
    <property type="entry name" value="TPR-like"/>
    <property type="match status" value="1"/>
</dbReference>
<dbReference type="AlphaFoldDB" id="A0A1A3GR94"/>
<feature type="transmembrane region" description="Helical" evidence="1">
    <location>
        <begin position="325"/>
        <end position="345"/>
    </location>
</feature>
<reference evidence="2 3" key="1">
    <citation type="submission" date="2016-06" db="EMBL/GenBank/DDBJ databases">
        <authorList>
            <person name="Kjaerup R.B."/>
            <person name="Dalgaard T.S."/>
            <person name="Juul-Madsen H.R."/>
        </authorList>
    </citation>
    <scope>NUCLEOTIDE SEQUENCE [LARGE SCALE GENOMIC DNA]</scope>
    <source>
        <strain evidence="2 3">1127319.6</strain>
    </source>
</reference>
<feature type="transmembrane region" description="Helical" evidence="1">
    <location>
        <begin position="164"/>
        <end position="187"/>
    </location>
</feature>
<evidence type="ECO:0000256" key="1">
    <source>
        <dbReference type="SAM" id="Phobius"/>
    </source>
</evidence>
<dbReference type="STRING" id="56689.GCA_001291445_03046"/>
<protein>
    <submittedName>
        <fullName evidence="2">Uncharacterized protein</fullName>
    </submittedName>
</protein>